<reference evidence="1" key="1">
    <citation type="submission" date="2020-08" db="EMBL/GenBank/DDBJ databases">
        <title>Genome public.</title>
        <authorList>
            <person name="Liu C."/>
            <person name="Sun Q."/>
        </authorList>
    </citation>
    <scope>NUCLEOTIDE SEQUENCE</scope>
    <source>
        <strain evidence="1">NSJ-44</strain>
    </source>
</reference>
<protein>
    <submittedName>
        <fullName evidence="1">Uncharacterized protein</fullName>
    </submittedName>
</protein>
<name>A0A926HPC5_9FIRM</name>
<evidence type="ECO:0000313" key="1">
    <source>
        <dbReference type="EMBL" id="MBC8530046.1"/>
    </source>
</evidence>
<dbReference type="AlphaFoldDB" id="A0A926HPC5"/>
<accession>A0A926HPC5</accession>
<gene>
    <name evidence="1" type="ORF">H8699_11455</name>
</gene>
<sequence>MPSKSNVPELPIGFGMSLAQNNEALTYFGSLSPAEKTAVIHYVHDGNTTGEQAKEKIDHAVSVLERHSTLF</sequence>
<evidence type="ECO:0000313" key="2">
    <source>
        <dbReference type="Proteomes" id="UP000654279"/>
    </source>
</evidence>
<dbReference type="RefSeq" id="WP_249285812.1">
    <property type="nucleotide sequence ID" value="NZ_JACRSO010000006.1"/>
</dbReference>
<dbReference type="EMBL" id="JACRSO010000006">
    <property type="protein sequence ID" value="MBC8530046.1"/>
    <property type="molecule type" value="Genomic_DNA"/>
</dbReference>
<keyword evidence="2" id="KW-1185">Reference proteome</keyword>
<organism evidence="1 2">
    <name type="scientific">Luoshenia tenuis</name>
    <dbReference type="NCBI Taxonomy" id="2763654"/>
    <lineage>
        <taxon>Bacteria</taxon>
        <taxon>Bacillati</taxon>
        <taxon>Bacillota</taxon>
        <taxon>Clostridia</taxon>
        <taxon>Christensenellales</taxon>
        <taxon>Christensenellaceae</taxon>
        <taxon>Luoshenia</taxon>
    </lineage>
</organism>
<dbReference type="Proteomes" id="UP000654279">
    <property type="component" value="Unassembled WGS sequence"/>
</dbReference>
<comment type="caution">
    <text evidence="1">The sequence shown here is derived from an EMBL/GenBank/DDBJ whole genome shotgun (WGS) entry which is preliminary data.</text>
</comment>
<proteinExistence type="predicted"/>